<evidence type="ECO:0000313" key="7">
    <source>
        <dbReference type="EMBL" id="MBE6272190.1"/>
    </source>
</evidence>
<dbReference type="InterPro" id="IPR012939">
    <property type="entry name" value="Glyco_hydro_92"/>
</dbReference>
<dbReference type="Gene3D" id="1.20.1050.60">
    <property type="entry name" value="alpha-1,2-mannosidase"/>
    <property type="match status" value="1"/>
</dbReference>
<name>A0A9D5P2Y2_XYLRU</name>
<evidence type="ECO:0000259" key="6">
    <source>
        <dbReference type="Pfam" id="PF17678"/>
    </source>
</evidence>
<organism evidence="7 8">
    <name type="scientific">Xylanibacter ruminicola</name>
    <name type="common">Prevotella ruminicola</name>
    <dbReference type="NCBI Taxonomy" id="839"/>
    <lineage>
        <taxon>Bacteria</taxon>
        <taxon>Pseudomonadati</taxon>
        <taxon>Bacteroidota</taxon>
        <taxon>Bacteroidia</taxon>
        <taxon>Bacteroidales</taxon>
        <taxon>Prevotellaceae</taxon>
        <taxon>Xylanibacter</taxon>
    </lineage>
</organism>
<evidence type="ECO:0000256" key="3">
    <source>
        <dbReference type="ARBA" id="ARBA00022837"/>
    </source>
</evidence>
<dbReference type="InterPro" id="IPR041371">
    <property type="entry name" value="GH92_N"/>
</dbReference>
<protein>
    <submittedName>
        <fullName evidence="7">Glycoside hydrolase family 92 protein</fullName>
    </submittedName>
</protein>
<proteinExistence type="predicted"/>
<dbReference type="GO" id="GO:0006516">
    <property type="term" value="P:glycoprotein catabolic process"/>
    <property type="evidence" value="ECO:0007669"/>
    <property type="project" value="TreeGrafter"/>
</dbReference>
<evidence type="ECO:0000313" key="8">
    <source>
        <dbReference type="Proteomes" id="UP000806522"/>
    </source>
</evidence>
<dbReference type="Gene3D" id="1.20.1610.10">
    <property type="entry name" value="alpha-1,2-mannosidases domains"/>
    <property type="match status" value="1"/>
</dbReference>
<evidence type="ECO:0000256" key="4">
    <source>
        <dbReference type="SAM" id="SignalP"/>
    </source>
</evidence>
<dbReference type="Proteomes" id="UP000806522">
    <property type="component" value="Unassembled WGS sequence"/>
</dbReference>
<evidence type="ECO:0000259" key="5">
    <source>
        <dbReference type="Pfam" id="PF07971"/>
    </source>
</evidence>
<dbReference type="InterPro" id="IPR005887">
    <property type="entry name" value="GH92_a_mannosidase_put"/>
</dbReference>
<keyword evidence="7" id="KW-0378">Hydrolase</keyword>
<evidence type="ECO:0000256" key="2">
    <source>
        <dbReference type="ARBA" id="ARBA00011245"/>
    </source>
</evidence>
<dbReference type="Pfam" id="PF07971">
    <property type="entry name" value="Glyco_hydro_92"/>
    <property type="match status" value="1"/>
</dbReference>
<comment type="cofactor">
    <cofactor evidence="1">
        <name>Ca(2+)</name>
        <dbReference type="ChEBI" id="CHEBI:29108"/>
    </cofactor>
</comment>
<sequence>MKKSRFILGMLSLLGLAACSTTTSTPLDETLIDYVKPNLGTVHSRWFFYTPAAEPFGMAKLGASTNGTYGNNQGWEAIGYDDGHTSIDGFPCLHEFQVGGISLMPVTGEVKTVPGKLEKPDEGFRSRFDKDSETAHPGYYSVLLKDYQVKTELTATTRVGFQRYTFPASRASHILLNIGNRQGESGAVKDAYIHQIDGNTIEGYVVTEPEYVKKYQAGATVSMYFYAVLDKAPASVDVFYQGDSLKAGTEIKGPGAIMSLNYTTRQNEQVNVKIGLSYTSIANAKLNLETEAKNLTFDEALAATTQKWHKALNRIKVSGGTNDNKIKFYTGLYHVLLGRGIASDVNGAYPKNDGTVGVIPAGKDGKPVHNHYNTDAIWGAYWNLTPLWAMAYPEYYNEWVNSQLLVYKDAGWLGDGIANSKYVSGVGTNMVSIAIAGAYNSGIRDFDIATAYEAALKNELCSDNRIEGAGKMDVGQFVEKGYVPFDDSIFYGTHRGGSQFSVSHTVEYSFSAYAVAQLAKALGKEADYKQLMALSNGWAKLFDDDLKMIRPRVANGDFIDHFNPLESWRGFQEGNAFQYTFFVPQNPEALVARMGQEEFNHRLDSVFTEARKTIFGGGKVVNAFSGVASPYNHGNQPSLHIPWLFNFSGKPYLTQKWTRLICEEFYGTTGEHGYGYGQDEDQGQLGAWFVMAAMGLFDVQGGACERPTYQLGSPLFDRIEIQLSDKYASGKTFVIETEGNGAGASYIQSAELNGKTWNKCWLFRDELFKGGVLKLKMGTQPNNNWGLEAPVHCPQ</sequence>
<dbReference type="EMBL" id="SUYC01000027">
    <property type="protein sequence ID" value="MBE6272190.1"/>
    <property type="molecule type" value="Genomic_DNA"/>
</dbReference>
<dbReference type="InterPro" id="IPR050883">
    <property type="entry name" value="PNGase"/>
</dbReference>
<dbReference type="AlphaFoldDB" id="A0A9D5P2Y2"/>
<dbReference type="Gene3D" id="2.70.98.10">
    <property type="match status" value="1"/>
</dbReference>
<feature type="chain" id="PRO_5038505318" evidence="4">
    <location>
        <begin position="18"/>
        <end position="795"/>
    </location>
</feature>
<reference evidence="7" key="1">
    <citation type="submission" date="2019-04" db="EMBL/GenBank/DDBJ databases">
        <title>Evolution of Biomass-Degrading Anaerobic Consortia Revealed by Metagenomics.</title>
        <authorList>
            <person name="Peng X."/>
        </authorList>
    </citation>
    <scope>NUCLEOTIDE SEQUENCE</scope>
    <source>
        <strain evidence="7">SIG140</strain>
    </source>
</reference>
<accession>A0A9D5P2Y2</accession>
<dbReference type="PROSITE" id="PS51257">
    <property type="entry name" value="PROKAR_LIPOPROTEIN"/>
    <property type="match status" value="1"/>
</dbReference>
<dbReference type="Pfam" id="PF17678">
    <property type="entry name" value="Glyco_hydro_92N"/>
    <property type="match status" value="1"/>
</dbReference>
<dbReference type="GO" id="GO:0000224">
    <property type="term" value="F:peptide-N4-(N-acetyl-beta-glucosaminyl)asparagine amidase activity"/>
    <property type="evidence" value="ECO:0007669"/>
    <property type="project" value="TreeGrafter"/>
</dbReference>
<keyword evidence="4" id="KW-0732">Signal</keyword>
<comment type="subunit">
    <text evidence="2">Monomer.</text>
</comment>
<dbReference type="InterPro" id="IPR014718">
    <property type="entry name" value="GH-type_carb-bd"/>
</dbReference>
<dbReference type="NCBIfam" id="TIGR01180">
    <property type="entry name" value="aman2_put"/>
    <property type="match status" value="1"/>
</dbReference>
<dbReference type="GO" id="GO:0005829">
    <property type="term" value="C:cytosol"/>
    <property type="evidence" value="ECO:0007669"/>
    <property type="project" value="TreeGrafter"/>
</dbReference>
<evidence type="ECO:0000256" key="1">
    <source>
        <dbReference type="ARBA" id="ARBA00001913"/>
    </source>
</evidence>
<gene>
    <name evidence="7" type="ORF">E7101_14805</name>
</gene>
<keyword evidence="3" id="KW-0106">Calcium</keyword>
<dbReference type="SUPFAM" id="SSF48208">
    <property type="entry name" value="Six-hairpin glycosidases"/>
    <property type="match status" value="1"/>
</dbReference>
<dbReference type="GO" id="GO:0005975">
    <property type="term" value="P:carbohydrate metabolic process"/>
    <property type="evidence" value="ECO:0007669"/>
    <property type="project" value="InterPro"/>
</dbReference>
<dbReference type="PANTHER" id="PTHR12143:SF39">
    <property type="entry name" value="SECRETED PROTEIN"/>
    <property type="match status" value="1"/>
</dbReference>
<feature type="signal peptide" evidence="4">
    <location>
        <begin position="1"/>
        <end position="17"/>
    </location>
</feature>
<dbReference type="InterPro" id="IPR008928">
    <property type="entry name" value="6-hairpin_glycosidase_sf"/>
</dbReference>
<comment type="caution">
    <text evidence="7">The sequence shown here is derived from an EMBL/GenBank/DDBJ whole genome shotgun (WGS) entry which is preliminary data.</text>
</comment>
<dbReference type="PANTHER" id="PTHR12143">
    <property type="entry name" value="PEPTIDE N-GLYCANASE PNGASE -RELATED"/>
    <property type="match status" value="1"/>
</dbReference>
<feature type="domain" description="Glycosyl hydrolase family 92" evidence="5">
    <location>
        <begin position="283"/>
        <end position="778"/>
    </location>
</feature>
<feature type="domain" description="Glycosyl hydrolase family 92 N-terminal" evidence="6">
    <location>
        <begin position="34"/>
        <end position="277"/>
    </location>
</feature>
<dbReference type="GO" id="GO:0030246">
    <property type="term" value="F:carbohydrate binding"/>
    <property type="evidence" value="ECO:0007669"/>
    <property type="project" value="InterPro"/>
</dbReference>
<dbReference type="Gene3D" id="3.30.2080.10">
    <property type="entry name" value="GH92 mannosidase domain"/>
    <property type="match status" value="1"/>
</dbReference>